<keyword evidence="1" id="KW-1133">Transmembrane helix</keyword>
<dbReference type="Proteomes" id="UP000004030">
    <property type="component" value="Unassembled WGS sequence"/>
</dbReference>
<dbReference type="AlphaFoldDB" id="G6E9K5"/>
<dbReference type="Pfam" id="PF07589">
    <property type="entry name" value="PEP-CTERM"/>
    <property type="match status" value="1"/>
</dbReference>
<organism evidence="4 5">
    <name type="scientific">Novosphingobium pentaromativorans US6-1</name>
    <dbReference type="NCBI Taxonomy" id="1088721"/>
    <lineage>
        <taxon>Bacteria</taxon>
        <taxon>Pseudomonadati</taxon>
        <taxon>Pseudomonadota</taxon>
        <taxon>Alphaproteobacteria</taxon>
        <taxon>Sphingomonadales</taxon>
        <taxon>Sphingomonadaceae</taxon>
        <taxon>Novosphingobium</taxon>
    </lineage>
</organism>
<keyword evidence="1" id="KW-0812">Transmembrane</keyword>
<protein>
    <recommendedName>
        <fullName evidence="3">Ice-binding protein C-terminal domain-containing protein</fullName>
    </recommendedName>
</protein>
<feature type="chain" id="PRO_5003488175" description="Ice-binding protein C-terminal domain-containing protein" evidence="2">
    <location>
        <begin position="23"/>
        <end position="57"/>
    </location>
</feature>
<evidence type="ECO:0000313" key="5">
    <source>
        <dbReference type="Proteomes" id="UP000004030"/>
    </source>
</evidence>
<comment type="caution">
    <text evidence="4">The sequence shown here is derived from an EMBL/GenBank/DDBJ whole genome shotgun (WGS) entry which is preliminary data.</text>
</comment>
<evidence type="ECO:0000259" key="3">
    <source>
        <dbReference type="Pfam" id="PF07589"/>
    </source>
</evidence>
<gene>
    <name evidence="4" type="ORF">NSU_1026</name>
</gene>
<name>G6E9K5_9SPHN</name>
<proteinExistence type="predicted"/>
<sequence length="57" mass="5828">MRYTGHCISLATLIALPVPAFAAASVPLPEPSGLALLGIGLAGLALGRRLSSRRSKD</sequence>
<feature type="transmembrane region" description="Helical" evidence="1">
    <location>
        <begin position="32"/>
        <end position="51"/>
    </location>
</feature>
<dbReference type="PATRIC" id="fig|1088721.3.peg.1013"/>
<feature type="signal peptide" evidence="2">
    <location>
        <begin position="1"/>
        <end position="22"/>
    </location>
</feature>
<evidence type="ECO:0000256" key="2">
    <source>
        <dbReference type="SAM" id="SignalP"/>
    </source>
</evidence>
<feature type="domain" description="Ice-binding protein C-terminal" evidence="3">
    <location>
        <begin position="29"/>
        <end position="49"/>
    </location>
</feature>
<evidence type="ECO:0000313" key="4">
    <source>
        <dbReference type="EMBL" id="EHJ62022.1"/>
    </source>
</evidence>
<dbReference type="NCBIfam" id="TIGR02595">
    <property type="entry name" value="PEP_CTERM"/>
    <property type="match status" value="1"/>
</dbReference>
<dbReference type="InterPro" id="IPR013424">
    <property type="entry name" value="Ice-binding_C"/>
</dbReference>
<evidence type="ECO:0000256" key="1">
    <source>
        <dbReference type="SAM" id="Phobius"/>
    </source>
</evidence>
<reference evidence="4 5" key="1">
    <citation type="journal article" date="2012" name="J. Bacteriol.">
        <title>Genome sequence of benzo(a)pyrene-degrading bacterium Novosphingobium pentaromativorans US6-1.</title>
        <authorList>
            <person name="Luo Y.R."/>
            <person name="Kang S.G."/>
            <person name="Kim S.J."/>
            <person name="Kim M.R."/>
            <person name="Li N."/>
            <person name="Lee J.H."/>
            <person name="Kwon K.K."/>
        </authorList>
    </citation>
    <scope>NUCLEOTIDE SEQUENCE [LARGE SCALE GENOMIC DNA]</scope>
    <source>
        <strain evidence="4 5">US6-1</strain>
    </source>
</reference>
<dbReference type="EMBL" id="AGFM01000011">
    <property type="protein sequence ID" value="EHJ62022.1"/>
    <property type="molecule type" value="Genomic_DNA"/>
</dbReference>
<accession>G6E9K5</accession>
<keyword evidence="5" id="KW-1185">Reference proteome</keyword>
<keyword evidence="1" id="KW-0472">Membrane</keyword>
<dbReference type="RefSeq" id="WP_007011941.1">
    <property type="nucleotide sequence ID" value="NZ_AGFM01000011.1"/>
</dbReference>
<keyword evidence="2" id="KW-0732">Signal</keyword>